<feature type="domain" description="Glucosamine/galactosamine-6-phosphate isomerase" evidence="4">
    <location>
        <begin position="4"/>
        <end position="227"/>
    </location>
</feature>
<gene>
    <name evidence="5" type="primary">nagB</name>
    <name evidence="5" type="ORF">B840_10810</name>
</gene>
<dbReference type="InterPro" id="IPR037171">
    <property type="entry name" value="NagB/RpiA_transferase-like"/>
</dbReference>
<dbReference type="GO" id="GO:0019262">
    <property type="term" value="P:N-acetylneuraminate catabolic process"/>
    <property type="evidence" value="ECO:0007669"/>
    <property type="project" value="TreeGrafter"/>
</dbReference>
<evidence type="ECO:0000259" key="4">
    <source>
        <dbReference type="Pfam" id="PF01182"/>
    </source>
</evidence>
<dbReference type="InterPro" id="IPR018321">
    <property type="entry name" value="Glucosamine6P_isomerase_CS"/>
</dbReference>
<dbReference type="Gene3D" id="3.40.50.1360">
    <property type="match status" value="1"/>
</dbReference>
<evidence type="ECO:0000313" key="6">
    <source>
        <dbReference type="Proteomes" id="UP000031928"/>
    </source>
</evidence>
<dbReference type="GO" id="GO:0005975">
    <property type="term" value="P:carbohydrate metabolic process"/>
    <property type="evidence" value="ECO:0007669"/>
    <property type="project" value="InterPro"/>
</dbReference>
<evidence type="ECO:0000313" key="5">
    <source>
        <dbReference type="EMBL" id="AJK69734.1"/>
    </source>
</evidence>
<dbReference type="GO" id="GO:0005737">
    <property type="term" value="C:cytoplasm"/>
    <property type="evidence" value="ECO:0007669"/>
    <property type="project" value="TreeGrafter"/>
</dbReference>
<dbReference type="EC" id="3.5.99.6" evidence="3"/>
<proteinExistence type="predicted"/>
<organism evidence="5 6">
    <name type="scientific">Corynebacterium marinum DSM 44953</name>
    <dbReference type="NCBI Taxonomy" id="1224162"/>
    <lineage>
        <taxon>Bacteria</taxon>
        <taxon>Bacillati</taxon>
        <taxon>Actinomycetota</taxon>
        <taxon>Actinomycetes</taxon>
        <taxon>Mycobacteriales</taxon>
        <taxon>Corynebacteriaceae</taxon>
        <taxon>Corynebacterium</taxon>
    </lineage>
</organism>
<dbReference type="InterPro" id="IPR004547">
    <property type="entry name" value="Glucosamine6P_isomerase"/>
</dbReference>
<dbReference type="AlphaFoldDB" id="A0A0B6TU00"/>
<keyword evidence="2" id="KW-0119">Carbohydrate metabolism</keyword>
<dbReference type="SUPFAM" id="SSF100950">
    <property type="entry name" value="NagB/RpiA/CoA transferase-like"/>
    <property type="match status" value="1"/>
</dbReference>
<dbReference type="Proteomes" id="UP000031928">
    <property type="component" value="Chromosome"/>
</dbReference>
<evidence type="ECO:0000256" key="2">
    <source>
        <dbReference type="ARBA" id="ARBA00023277"/>
    </source>
</evidence>
<dbReference type="PROSITE" id="PS01161">
    <property type="entry name" value="GLC_GALNAC_ISOMERASE"/>
    <property type="match status" value="1"/>
</dbReference>
<dbReference type="EMBL" id="CP007790">
    <property type="protein sequence ID" value="AJK69734.1"/>
    <property type="molecule type" value="Genomic_DNA"/>
</dbReference>
<evidence type="ECO:0000256" key="3">
    <source>
        <dbReference type="NCBIfam" id="TIGR00502"/>
    </source>
</evidence>
<reference evidence="5 6" key="1">
    <citation type="submission" date="2014-05" db="EMBL/GenBank/DDBJ databases">
        <title>Complete genome sequence of Corynebacterium marinum DSM 44953.</title>
        <authorList>
            <person name="Schaffert L."/>
            <person name="Albersmeier A."/>
            <person name="Kalinowski J."/>
            <person name="Ruckert C."/>
        </authorList>
    </citation>
    <scope>NUCLEOTIDE SEQUENCE [LARGE SCALE GENOMIC DNA]</scope>
    <source>
        <strain evidence="5 6">DSM 44953</strain>
    </source>
</reference>
<dbReference type="PANTHER" id="PTHR11280:SF5">
    <property type="entry name" value="GLUCOSAMINE-6-PHOSPHATE ISOMERASE"/>
    <property type="match status" value="1"/>
</dbReference>
<keyword evidence="6" id="KW-1185">Reference proteome</keyword>
<dbReference type="RefSeq" id="WP_042622110.1">
    <property type="nucleotide sequence ID" value="NZ_CP007790.1"/>
</dbReference>
<sequence length="264" mass="28122">MDILIRAGVDDVARTAADIIGSYVKDGAVIGLATGSTPLATYRELIARQEAGALDFSGCTAFCLDEYLGLPPEHVQSYHHTIRTEFTSHINIADRNVHSPDAMDPRPWEAAQRYEQAIADAGGIDVQLLGVGTNGHIGFNEPASALNALTRVETLHPQTVVDNARFFDSPDEVPTHAITQGLGTILRSGHALLLATGAGKADAVAKMVEGPLSASCPASVLQLHRHATIIVDEAAAAGLKDAEYYRHMDAARPEWMGVDGRPRA</sequence>
<evidence type="ECO:0000256" key="1">
    <source>
        <dbReference type="ARBA" id="ARBA00022801"/>
    </source>
</evidence>
<dbReference type="NCBIfam" id="TIGR00502">
    <property type="entry name" value="nagB"/>
    <property type="match status" value="1"/>
</dbReference>
<accession>A0A0B6TU00</accession>
<protein>
    <recommendedName>
        <fullName evidence="3">Glucosamine-6-phosphate deaminase</fullName>
        <ecNumber evidence="3">3.5.99.6</ecNumber>
    </recommendedName>
</protein>
<dbReference type="GO" id="GO:0042802">
    <property type="term" value="F:identical protein binding"/>
    <property type="evidence" value="ECO:0007669"/>
    <property type="project" value="TreeGrafter"/>
</dbReference>
<dbReference type="STRING" id="1224162.B840_10810"/>
<dbReference type="GO" id="GO:0006043">
    <property type="term" value="P:glucosamine catabolic process"/>
    <property type="evidence" value="ECO:0007669"/>
    <property type="project" value="TreeGrafter"/>
</dbReference>
<dbReference type="InterPro" id="IPR006148">
    <property type="entry name" value="Glc/Gal-6P_isomerase"/>
</dbReference>
<dbReference type="CDD" id="cd01399">
    <property type="entry name" value="GlcN6P_deaminase"/>
    <property type="match status" value="1"/>
</dbReference>
<dbReference type="NCBIfam" id="NF001684">
    <property type="entry name" value="PRK00443.1-4"/>
    <property type="match status" value="1"/>
</dbReference>
<dbReference type="GO" id="GO:0004342">
    <property type="term" value="F:glucosamine-6-phosphate deaminase activity"/>
    <property type="evidence" value="ECO:0007669"/>
    <property type="project" value="UniProtKB-UniRule"/>
</dbReference>
<name>A0A0B6TU00_9CORY</name>
<dbReference type="HOGENOM" id="CLU_049611_1_1_11"/>
<keyword evidence="1 5" id="KW-0378">Hydrolase</keyword>
<dbReference type="OrthoDB" id="9791139at2"/>
<dbReference type="KEGG" id="cmq:B840_10810"/>
<dbReference type="Pfam" id="PF01182">
    <property type="entry name" value="Glucosamine_iso"/>
    <property type="match status" value="1"/>
</dbReference>
<dbReference type="GO" id="GO:0006046">
    <property type="term" value="P:N-acetylglucosamine catabolic process"/>
    <property type="evidence" value="ECO:0007669"/>
    <property type="project" value="UniProtKB-UniRule"/>
</dbReference>
<dbReference type="PANTHER" id="PTHR11280">
    <property type="entry name" value="GLUCOSAMINE-6-PHOSPHATE ISOMERASE"/>
    <property type="match status" value="1"/>
</dbReference>